<accession>A0A7Y9DZB9</accession>
<dbReference type="AlphaFoldDB" id="A0A7Y9DZB9"/>
<protein>
    <recommendedName>
        <fullName evidence="3">DUF2505 domain-containing protein</fullName>
    </recommendedName>
</protein>
<proteinExistence type="predicted"/>
<evidence type="ECO:0000313" key="2">
    <source>
        <dbReference type="Proteomes" id="UP000535890"/>
    </source>
</evidence>
<dbReference type="EMBL" id="JACCBN010000001">
    <property type="protein sequence ID" value="NYD37997.1"/>
    <property type="molecule type" value="Genomic_DNA"/>
</dbReference>
<evidence type="ECO:0000313" key="1">
    <source>
        <dbReference type="EMBL" id="NYD37997.1"/>
    </source>
</evidence>
<gene>
    <name evidence="1" type="ORF">BJ983_004099</name>
</gene>
<comment type="caution">
    <text evidence="1">The sequence shown here is derived from an EMBL/GenBank/DDBJ whole genome shotgun (WGS) entry which is preliminary data.</text>
</comment>
<dbReference type="RefSeq" id="WP_179795501.1">
    <property type="nucleotide sequence ID" value="NZ_BAABHP010000020.1"/>
</dbReference>
<evidence type="ECO:0008006" key="3">
    <source>
        <dbReference type="Google" id="ProtNLM"/>
    </source>
</evidence>
<organism evidence="1 2">
    <name type="scientific">Actinomycetospora corticicola</name>
    <dbReference type="NCBI Taxonomy" id="663602"/>
    <lineage>
        <taxon>Bacteria</taxon>
        <taxon>Bacillati</taxon>
        <taxon>Actinomycetota</taxon>
        <taxon>Actinomycetes</taxon>
        <taxon>Pseudonocardiales</taxon>
        <taxon>Pseudonocardiaceae</taxon>
        <taxon>Actinomycetospora</taxon>
    </lineage>
</organism>
<keyword evidence="2" id="KW-1185">Reference proteome</keyword>
<dbReference type="Proteomes" id="UP000535890">
    <property type="component" value="Unassembled WGS sequence"/>
</dbReference>
<name>A0A7Y9DZB9_9PSEU</name>
<dbReference type="InterPro" id="IPR019639">
    <property type="entry name" value="DUF2505"/>
</dbReference>
<reference evidence="1 2" key="1">
    <citation type="submission" date="2020-07" db="EMBL/GenBank/DDBJ databases">
        <title>Sequencing the genomes of 1000 actinobacteria strains.</title>
        <authorList>
            <person name="Klenk H.-P."/>
        </authorList>
    </citation>
    <scope>NUCLEOTIDE SEQUENCE [LARGE SCALE GENOMIC DNA]</scope>
    <source>
        <strain evidence="1 2">DSM 45772</strain>
    </source>
</reference>
<dbReference type="Pfam" id="PF10698">
    <property type="entry name" value="DUF2505"/>
    <property type="match status" value="1"/>
</dbReference>
<sequence length="176" mass="18413">MTTRLQAGREYPHPVAAFARALADPDFHRARLDAGGGGEVERHEMHGARLEVVVRQPVPTGQIPPAIGRLLTGGLVLRRTERWTLSDDRCHGTVEVSVPLAPVRAEGRMSVDPVGAAACLLDVDVAVTVTIPFAGALVEGTVVDGVRQLTGVEHDNITRWLDGAGASGATGSGGDS</sequence>